<organism evidence="2 3">
    <name type="scientific">Sphingomonas montanisoli</name>
    <dbReference type="NCBI Taxonomy" id="2606412"/>
    <lineage>
        <taxon>Bacteria</taxon>
        <taxon>Pseudomonadati</taxon>
        <taxon>Pseudomonadota</taxon>
        <taxon>Alphaproteobacteria</taxon>
        <taxon>Sphingomonadales</taxon>
        <taxon>Sphingomonadaceae</taxon>
        <taxon>Sphingomonas</taxon>
    </lineage>
</organism>
<evidence type="ECO:0000313" key="2">
    <source>
        <dbReference type="EMBL" id="TZG24886.1"/>
    </source>
</evidence>
<evidence type="ECO:0000313" key="3">
    <source>
        <dbReference type="Proteomes" id="UP000322077"/>
    </source>
</evidence>
<gene>
    <name evidence="2" type="ORF">FYJ91_16525</name>
</gene>
<comment type="caution">
    <text evidence="2">The sequence shown here is derived from an EMBL/GenBank/DDBJ whole genome shotgun (WGS) entry which is preliminary data.</text>
</comment>
<keyword evidence="3" id="KW-1185">Reference proteome</keyword>
<feature type="region of interest" description="Disordered" evidence="1">
    <location>
        <begin position="46"/>
        <end position="72"/>
    </location>
</feature>
<protein>
    <submittedName>
        <fullName evidence="2">Uncharacterized protein</fullName>
    </submittedName>
</protein>
<dbReference type="AlphaFoldDB" id="A0A5D9BZQ1"/>
<name>A0A5D9BZQ1_9SPHN</name>
<proteinExistence type="predicted"/>
<reference evidence="2 3" key="1">
    <citation type="submission" date="2019-08" db="EMBL/GenBank/DDBJ databases">
        <authorList>
            <person name="Wang G."/>
            <person name="Xu Z."/>
        </authorList>
    </citation>
    <scope>NUCLEOTIDE SEQUENCE [LARGE SCALE GENOMIC DNA]</scope>
    <source>
        <strain evidence="2 3">ZX</strain>
    </source>
</reference>
<accession>A0A5D9BZQ1</accession>
<dbReference type="RefSeq" id="WP_181008558.1">
    <property type="nucleotide sequence ID" value="NZ_VTOU01000004.1"/>
</dbReference>
<dbReference type="Proteomes" id="UP000322077">
    <property type="component" value="Unassembled WGS sequence"/>
</dbReference>
<dbReference type="EMBL" id="VTOU01000004">
    <property type="protein sequence ID" value="TZG24886.1"/>
    <property type="molecule type" value="Genomic_DNA"/>
</dbReference>
<sequence>MIGAAIRLLRGAKLAGVSKTVTPQPSPIAAGIDAALETRRRARAARAAAADAGHAARKAQRLPDPVVSAWRN</sequence>
<evidence type="ECO:0000256" key="1">
    <source>
        <dbReference type="SAM" id="MobiDB-lite"/>
    </source>
</evidence>